<name>A0A1Q9DFR6_SYMMI</name>
<keyword evidence="5" id="KW-1185">Reference proteome</keyword>
<dbReference type="PROSITE" id="PS50879">
    <property type="entry name" value="RNASE_H_1"/>
    <property type="match status" value="1"/>
</dbReference>
<evidence type="ECO:0000256" key="1">
    <source>
        <dbReference type="SAM" id="MobiDB-lite"/>
    </source>
</evidence>
<evidence type="ECO:0000313" key="4">
    <source>
        <dbReference type="EMBL" id="OLP94022.1"/>
    </source>
</evidence>
<feature type="compositionally biased region" description="Low complexity" evidence="1">
    <location>
        <begin position="790"/>
        <end position="799"/>
    </location>
</feature>
<keyword evidence="2" id="KW-0472">Membrane</keyword>
<comment type="caution">
    <text evidence="4">The sequence shown here is derived from an EMBL/GenBank/DDBJ whole genome shotgun (WGS) entry which is preliminary data.</text>
</comment>
<evidence type="ECO:0000313" key="5">
    <source>
        <dbReference type="Proteomes" id="UP000186817"/>
    </source>
</evidence>
<gene>
    <name evidence="4" type="ORF">AK812_SmicGene23980</name>
</gene>
<dbReference type="InterPro" id="IPR036691">
    <property type="entry name" value="Endo/exonu/phosph_ase_sf"/>
</dbReference>
<dbReference type="GO" id="GO:0003676">
    <property type="term" value="F:nucleic acid binding"/>
    <property type="evidence" value="ECO:0007669"/>
    <property type="project" value="InterPro"/>
</dbReference>
<dbReference type="InterPro" id="IPR002156">
    <property type="entry name" value="RNaseH_domain"/>
</dbReference>
<organism evidence="4 5">
    <name type="scientific">Symbiodinium microadriaticum</name>
    <name type="common">Dinoflagellate</name>
    <name type="synonym">Zooxanthella microadriatica</name>
    <dbReference type="NCBI Taxonomy" id="2951"/>
    <lineage>
        <taxon>Eukaryota</taxon>
        <taxon>Sar</taxon>
        <taxon>Alveolata</taxon>
        <taxon>Dinophyceae</taxon>
        <taxon>Suessiales</taxon>
        <taxon>Symbiodiniaceae</taxon>
        <taxon>Symbiodinium</taxon>
    </lineage>
</organism>
<feature type="region of interest" description="Disordered" evidence="1">
    <location>
        <begin position="1149"/>
        <end position="1214"/>
    </location>
</feature>
<dbReference type="SUPFAM" id="SSF53098">
    <property type="entry name" value="Ribonuclease H-like"/>
    <property type="match status" value="1"/>
</dbReference>
<feature type="region of interest" description="Disordered" evidence="1">
    <location>
        <begin position="762"/>
        <end position="817"/>
    </location>
</feature>
<dbReference type="SUPFAM" id="SSF56219">
    <property type="entry name" value="DNase I-like"/>
    <property type="match status" value="1"/>
</dbReference>
<feature type="transmembrane region" description="Helical" evidence="2">
    <location>
        <begin position="1277"/>
        <end position="1296"/>
    </location>
</feature>
<evidence type="ECO:0000259" key="3">
    <source>
        <dbReference type="PROSITE" id="PS50879"/>
    </source>
</evidence>
<feature type="domain" description="RNase H type-1" evidence="3">
    <location>
        <begin position="1467"/>
        <end position="1629"/>
    </location>
</feature>
<keyword evidence="2" id="KW-1133">Transmembrane helix</keyword>
<dbReference type="InterPro" id="IPR036397">
    <property type="entry name" value="RNaseH_sf"/>
</dbReference>
<dbReference type="OrthoDB" id="425681at2759"/>
<feature type="transmembrane region" description="Helical" evidence="2">
    <location>
        <begin position="1222"/>
        <end position="1242"/>
    </location>
</feature>
<dbReference type="GO" id="GO:0004523">
    <property type="term" value="F:RNA-DNA hybrid ribonuclease activity"/>
    <property type="evidence" value="ECO:0007669"/>
    <property type="project" value="InterPro"/>
</dbReference>
<feature type="region of interest" description="Disordered" evidence="1">
    <location>
        <begin position="1990"/>
        <end position="2011"/>
    </location>
</feature>
<reference evidence="4 5" key="1">
    <citation type="submission" date="2016-02" db="EMBL/GenBank/DDBJ databases">
        <title>Genome analysis of coral dinoflagellate symbionts highlights evolutionary adaptations to a symbiotic lifestyle.</title>
        <authorList>
            <person name="Aranda M."/>
            <person name="Li Y."/>
            <person name="Liew Y.J."/>
            <person name="Baumgarten S."/>
            <person name="Simakov O."/>
            <person name="Wilson M."/>
            <person name="Piel J."/>
            <person name="Ashoor H."/>
            <person name="Bougouffa S."/>
            <person name="Bajic V.B."/>
            <person name="Ryu T."/>
            <person name="Ravasi T."/>
            <person name="Bayer T."/>
            <person name="Micklem G."/>
            <person name="Kim H."/>
            <person name="Bhak J."/>
            <person name="Lajeunesse T.C."/>
            <person name="Voolstra C.R."/>
        </authorList>
    </citation>
    <scope>NUCLEOTIDE SEQUENCE [LARGE SCALE GENOMIC DNA]</scope>
    <source>
        <strain evidence="4 5">CCMP2467</strain>
    </source>
</reference>
<accession>A0A1Q9DFR6</accession>
<dbReference type="Proteomes" id="UP000186817">
    <property type="component" value="Unassembled WGS sequence"/>
</dbReference>
<protein>
    <recommendedName>
        <fullName evidence="3">RNase H type-1 domain-containing protein</fullName>
    </recommendedName>
</protein>
<dbReference type="EMBL" id="LSRX01000561">
    <property type="protein sequence ID" value="OLP94022.1"/>
    <property type="molecule type" value="Genomic_DNA"/>
</dbReference>
<dbReference type="Gene3D" id="3.30.420.10">
    <property type="entry name" value="Ribonuclease H-like superfamily/Ribonuclease H"/>
    <property type="match status" value="1"/>
</dbReference>
<evidence type="ECO:0000256" key="2">
    <source>
        <dbReference type="SAM" id="Phobius"/>
    </source>
</evidence>
<dbReference type="Gene3D" id="3.60.10.10">
    <property type="entry name" value="Endonuclease/exonuclease/phosphatase"/>
    <property type="match status" value="1"/>
</dbReference>
<sequence>MVTKAIGSRDFEQFMREEFVQLGGTAADVAPQRVGGHCHAAVIRSDTTAHELLQQVRLQIRADFDDEDLQVWVGDSALPASRTGTLNIAHGTLLTVMRTPFTPGTLRHVTALFTPTAQWCRVDHMPTPPQTYSLALCRGQALDPVCPAFFPWAQTADIVRSVYRLPAEDDKIVVLDNNPILDVHGEPCAQTAIAFSGPGPLSSQDILQPYFLDLRLLGESPKLVYLPVVQGEGIDLPDILAAAQVEIPRHLAGIVLQNSLRGDLQVLQIGVGPDLAHSIFSVCHEGEGTEGAVTASVPGYDQRRPADSHSSGPATHALHELVGPVPERYGQDTGPPTAHEALNLVDADVVAQWDLLPIHTCFLIFVPRFRTCIFMSTLQMPYLSTMGFTRQHQDRLTSQSMVNIAELSSQLQNPNTYSTSDTSLFNLEERGSPTPALFCQVLMWISFAVLKEGYQPERITVQLSVPATPEEAEAALQAARDPYMRQLFPHVTAVLPQPSYGTAVYLAAPIWYPNMQGTCLDLVDLDGRIYATTLPDYISRHELLALVSHPRPDTLRVLVGFDAQQLLDEEPVHLYPGGLVTFLSPQTEEPIPYTIGQLLLMRDAWSTSYSLPTPDVDNAYCLVARGRARLHISDPGAPTRYRDDIATAVGINTRNMRLYAASPPTQDVAEQEVPCRTVIAAYDAQMQAAHPWQGALLDCRPILEDWQELFVTNGLLNVRRLLQTLQDSTPRGWRPTLNVAADNDGLARVRAGQVVIATYVSAPQDPSRAETSHDRPLSEAPVPPENGTHSGSESSASSSNPLQNDTDTLPDPETGAITDASTPLSVFVYSQQYTPEHCRLHLAPDPTIPDVLESTRQVRNQIAQRIFPDLVPVLPQPDPGWVTLIALPAWPYVGTPVLIQVLGPAARRFAIHVPNVLTRVDALILAQCDERAQCHVHLRDTPWPLPEDGAFPVRAGDLITIRPHQTHLPVMRPLAVLLTQPRQWEWPYQAPAYWNAGGWLVTDQHSFHASIAPPPNARVHSEVATVMNVPLADLNVGHAYPPIEDHADAGHTSTSVVVVAQRQLDTHDVSPTAVPYILDLRPLLLPLTLERATDGVIDIAWVYDRVRHRCPPGFCVRIYGGFYEESAANAFRQVLSGAVIRIELHPDTPLPADTADSDDSPYPASRSPAPHSHEGDDASAGQPSSSSSSRPLPDTGGTGRTSNSAFGHHHSQMPRAPCKPTLGYTGVLHISISIVIVILLLAQVGRQRTSETSETRACAFVTAAFAAKQFRISRLQCLWTIVILLSFTTSVTAVQLPSFAIRPSSTTTDGLITTIPPKTIPLSTRAVPTPCRGRSHRDGVAGTPRAQIRDSYDQWELRTLLEVCNAETKHHFFLAATLLDTLEEHFGPPRPDPVTLTLAEQLPLTSFQAQVLRLQQILPIAKDPALDPEMDWLDNDLSRLLHDHKVPLEQRTLFVNVRTWHAAGSPPPTRLRVFTDGSATIDSACQSPCAWAFGVWVPHAGESLLLGYAAGTAAPPHTPFHLGEVDDLPQTSEQLAIAWALIWAVEHAARFSCPLEFMYDCLAAGKGTFGDWRMPAQPNAGGHSALAYNLLCPRQLAQVTLCISHGHISGHAGHLENEYADQLAKQARRVSEDLYERLLPRWPAYFLQHPLRAWGWAAAAHHPDIPALYAFETEADRLQRLDQRPKTAPFPSPPQVVSRSAPIVDCIFNITAVTYNALTMRDPAPSKTDPRVGMRVIGRKALLKDQLAQFKPLLIGLQETRLPDDGMQPDPDYMIYQSAATSAGHYGCSLWISRTVPYAVRGDKSLYLRPEHVNILGYSPRHITACIKAEALRAFVMVCHSPNAYSAPIADCTAFWNSRAQELTRRPAGFDYIILADANARVGSLPTEHVGDCCQEAENPPGEVFHEFLATHQAFLPSTFREVHHGPGYTWVSPGGDRHRIDYIAVPLAWKHFQLKSQVLCAVELLQARDDHYPVLLACEFARQAPPTAYQPVQKRQAARPARPSTSEERAVTQYGAMHTLDRRGPHDSPLSVLFQPLLRAHLPRQKGKVLHRAVRSRLLDVLTHFRPPLQAGAIPGEGIEYISLAAQCFQQYREGRRQPWALVFYDIQAAFYSVVRELIVPTVQSEEGLLRLFHALKIPPQAVSELKSKLETLALLPSLQTSPHLVATVQDLYRGTWFKLSQSALLTITQRGTRPGDPAADAVFGLAMAALLHSIDEQLIRAGLAPEVPKATHVPGWAALQSEPRWGCPAWADDFVQPVDGDCSAQLLCKVRDLIPPSTPVTAILESLAEEPTWWLRLTFGCASTSASTSPAHMAFSVLPVTMPQSNTAFRVTVFMGRCVYLIPPMDLEQIRTTSANTAGFYATHQLLTSRPVVIQARRHWFFAGFMSAALKKEALPPRSTGNLC</sequence>
<keyword evidence="2" id="KW-0812">Transmembrane</keyword>
<proteinExistence type="predicted"/>
<dbReference type="InterPro" id="IPR012337">
    <property type="entry name" value="RNaseH-like_sf"/>
</dbReference>
<feature type="compositionally biased region" description="Basic and acidic residues" evidence="1">
    <location>
        <begin position="767"/>
        <end position="777"/>
    </location>
</feature>